<proteinExistence type="predicted"/>
<dbReference type="KEGG" id="gtr:GLOTRDRAFT_35386"/>
<evidence type="ECO:0000313" key="2">
    <source>
        <dbReference type="Proteomes" id="UP000030669"/>
    </source>
</evidence>
<reference evidence="1 2" key="1">
    <citation type="journal article" date="2012" name="Science">
        <title>The Paleozoic origin of enzymatic lignin decomposition reconstructed from 31 fungal genomes.</title>
        <authorList>
            <person name="Floudas D."/>
            <person name="Binder M."/>
            <person name="Riley R."/>
            <person name="Barry K."/>
            <person name="Blanchette R.A."/>
            <person name="Henrissat B."/>
            <person name="Martinez A.T."/>
            <person name="Otillar R."/>
            <person name="Spatafora J.W."/>
            <person name="Yadav J.S."/>
            <person name="Aerts A."/>
            <person name="Benoit I."/>
            <person name="Boyd A."/>
            <person name="Carlson A."/>
            <person name="Copeland A."/>
            <person name="Coutinho P.M."/>
            <person name="de Vries R.P."/>
            <person name="Ferreira P."/>
            <person name="Findley K."/>
            <person name="Foster B."/>
            <person name="Gaskell J."/>
            <person name="Glotzer D."/>
            <person name="Gorecki P."/>
            <person name="Heitman J."/>
            <person name="Hesse C."/>
            <person name="Hori C."/>
            <person name="Igarashi K."/>
            <person name="Jurgens J.A."/>
            <person name="Kallen N."/>
            <person name="Kersten P."/>
            <person name="Kohler A."/>
            <person name="Kuees U."/>
            <person name="Kumar T.K.A."/>
            <person name="Kuo A."/>
            <person name="LaButti K."/>
            <person name="Larrondo L.F."/>
            <person name="Lindquist E."/>
            <person name="Ling A."/>
            <person name="Lombard V."/>
            <person name="Lucas S."/>
            <person name="Lundell T."/>
            <person name="Martin R."/>
            <person name="McLaughlin D.J."/>
            <person name="Morgenstern I."/>
            <person name="Morin E."/>
            <person name="Murat C."/>
            <person name="Nagy L.G."/>
            <person name="Nolan M."/>
            <person name="Ohm R.A."/>
            <person name="Patyshakuliyeva A."/>
            <person name="Rokas A."/>
            <person name="Ruiz-Duenas F.J."/>
            <person name="Sabat G."/>
            <person name="Salamov A."/>
            <person name="Samejima M."/>
            <person name="Schmutz J."/>
            <person name="Slot J.C."/>
            <person name="St John F."/>
            <person name="Stenlid J."/>
            <person name="Sun H."/>
            <person name="Sun S."/>
            <person name="Syed K."/>
            <person name="Tsang A."/>
            <person name="Wiebenga A."/>
            <person name="Young D."/>
            <person name="Pisabarro A."/>
            <person name="Eastwood D.C."/>
            <person name="Martin F."/>
            <person name="Cullen D."/>
            <person name="Grigoriev I.V."/>
            <person name="Hibbett D.S."/>
        </authorList>
    </citation>
    <scope>NUCLEOTIDE SEQUENCE [LARGE SCALE GENOMIC DNA]</scope>
    <source>
        <strain evidence="1 2">ATCC 11539</strain>
    </source>
</reference>
<evidence type="ECO:0000313" key="1">
    <source>
        <dbReference type="EMBL" id="EPQ57860.1"/>
    </source>
</evidence>
<accession>S7RT47</accession>
<protein>
    <submittedName>
        <fullName evidence="1">Uncharacterized protein</fullName>
    </submittedName>
</protein>
<sequence length="109" mass="12263">MYSVATAKFFSALGIEDFPVFALVAEGSLGVLTCLRWPSAQYVKMLEANARSFDIATPIGAFHFATFLCLLATEYADEVGRKLEEVKGDFIRKYKNSDPSLRWNMKQQI</sequence>
<dbReference type="Proteomes" id="UP000030669">
    <property type="component" value="Unassembled WGS sequence"/>
</dbReference>
<dbReference type="OrthoDB" id="2758165at2759"/>
<dbReference type="OMA" id="IFERHMA"/>
<dbReference type="AlphaFoldDB" id="S7RT47"/>
<keyword evidence="2" id="KW-1185">Reference proteome</keyword>
<dbReference type="HOGENOM" id="CLU_2184240_0_0_1"/>
<gene>
    <name evidence="1" type="ORF">GLOTRDRAFT_35386</name>
</gene>
<name>S7RT47_GLOTA</name>
<dbReference type="GeneID" id="19305623"/>
<organism evidence="1 2">
    <name type="scientific">Gloeophyllum trabeum (strain ATCC 11539 / FP-39264 / Madison 617)</name>
    <name type="common">Brown rot fungus</name>
    <dbReference type="NCBI Taxonomy" id="670483"/>
    <lineage>
        <taxon>Eukaryota</taxon>
        <taxon>Fungi</taxon>
        <taxon>Dikarya</taxon>
        <taxon>Basidiomycota</taxon>
        <taxon>Agaricomycotina</taxon>
        <taxon>Agaricomycetes</taxon>
        <taxon>Gloeophyllales</taxon>
        <taxon>Gloeophyllaceae</taxon>
        <taxon>Gloeophyllum</taxon>
    </lineage>
</organism>
<dbReference type="EMBL" id="KB469298">
    <property type="protein sequence ID" value="EPQ57860.1"/>
    <property type="molecule type" value="Genomic_DNA"/>
</dbReference>
<dbReference type="RefSeq" id="XP_007862824.1">
    <property type="nucleotide sequence ID" value="XM_007864633.1"/>
</dbReference>